<comment type="caution">
    <text evidence="5">The sequence shown here is derived from an EMBL/GenBank/DDBJ whole genome shotgun (WGS) entry which is preliminary data.</text>
</comment>
<dbReference type="AlphaFoldDB" id="A0A2P4ZAI8"/>
<dbReference type="InterPro" id="IPR037518">
    <property type="entry name" value="MPN"/>
</dbReference>
<keyword evidence="2" id="KW-0736">Signalosome</keyword>
<evidence type="ECO:0000259" key="4">
    <source>
        <dbReference type="PROSITE" id="PS50249"/>
    </source>
</evidence>
<name>A0A2P4ZAI8_9HYPO</name>
<comment type="subcellular location">
    <subcellularLocation>
        <location evidence="2">Cytoplasm</location>
    </subcellularLocation>
    <subcellularLocation>
        <location evidence="2">Nucleus</location>
    </subcellularLocation>
</comment>
<dbReference type="STRING" id="398673.A0A2P4ZAI8"/>
<feature type="region of interest" description="Disordered" evidence="3">
    <location>
        <begin position="1"/>
        <end position="26"/>
    </location>
</feature>
<dbReference type="Pfam" id="PF13012">
    <property type="entry name" value="MitMem_reg"/>
    <property type="match status" value="1"/>
</dbReference>
<dbReference type="PROSITE" id="PS50249">
    <property type="entry name" value="MPN"/>
    <property type="match status" value="1"/>
</dbReference>
<dbReference type="InterPro" id="IPR024969">
    <property type="entry name" value="EIF3F/CSN6-like_C"/>
</dbReference>
<evidence type="ECO:0000256" key="2">
    <source>
        <dbReference type="RuleBase" id="RU367006"/>
    </source>
</evidence>
<feature type="compositionally biased region" description="Polar residues" evidence="3">
    <location>
        <begin position="1"/>
        <end position="21"/>
    </location>
</feature>
<keyword evidence="2" id="KW-0539">Nucleus</keyword>
<proteinExistence type="inferred from homology"/>
<keyword evidence="2" id="KW-0963">Cytoplasm</keyword>
<gene>
    <name evidence="5" type="ORF">TGAM01_v209765</name>
</gene>
<dbReference type="GO" id="GO:0008180">
    <property type="term" value="C:COP9 signalosome"/>
    <property type="evidence" value="ECO:0007669"/>
    <property type="project" value="UniProtKB-UniRule"/>
</dbReference>
<dbReference type="GO" id="GO:0008237">
    <property type="term" value="F:metallopeptidase activity"/>
    <property type="evidence" value="ECO:0007669"/>
    <property type="project" value="InterPro"/>
</dbReference>
<dbReference type="InterPro" id="IPR000555">
    <property type="entry name" value="JAMM/MPN+_dom"/>
</dbReference>
<reference evidence="5 6" key="1">
    <citation type="journal article" date="2016" name="Genome Announc.">
        <title>Draft Whole-Genome Sequence of Trichoderma gamsii T6085, a Promising Biocontrol Agent of Fusarium Head Blight on Wheat.</title>
        <authorList>
            <person name="Baroncelli R."/>
            <person name="Zapparata A."/>
            <person name="Piaggeschi G."/>
            <person name="Sarrocco S."/>
            <person name="Vannacci G."/>
        </authorList>
    </citation>
    <scope>NUCLEOTIDE SEQUENCE [LARGE SCALE GENOMIC DNA]</scope>
    <source>
        <strain evidence="5 6">T6085</strain>
    </source>
</reference>
<dbReference type="RefSeq" id="XP_018658184.1">
    <property type="nucleotide sequence ID" value="XM_018808643.1"/>
</dbReference>
<dbReference type="GO" id="GO:0000338">
    <property type="term" value="P:protein deneddylation"/>
    <property type="evidence" value="ECO:0007669"/>
    <property type="project" value="InterPro"/>
</dbReference>
<feature type="domain" description="MPN" evidence="4">
    <location>
        <begin position="37"/>
        <end position="182"/>
    </location>
</feature>
<comment type="function">
    <text evidence="2">Component of the COP9 signalosome complex (CSN), a complex involved in various cellular and developmental processes.</text>
</comment>
<dbReference type="PANTHER" id="PTHR10540">
    <property type="entry name" value="EUKARYOTIC TRANSLATION INITIATION FACTOR 3 SUBUNIT F-RELATED"/>
    <property type="match status" value="1"/>
</dbReference>
<evidence type="ECO:0000313" key="5">
    <source>
        <dbReference type="EMBL" id="PON21314.1"/>
    </source>
</evidence>
<dbReference type="EMBL" id="JPDN02000051">
    <property type="protein sequence ID" value="PON21314.1"/>
    <property type="molecule type" value="Genomic_DNA"/>
</dbReference>
<dbReference type="Gene3D" id="3.40.140.10">
    <property type="entry name" value="Cytidine Deaminase, domain 2"/>
    <property type="match status" value="1"/>
</dbReference>
<feature type="region of interest" description="Disordered" evidence="3">
    <location>
        <begin position="233"/>
        <end position="269"/>
    </location>
</feature>
<organism evidence="5 6">
    <name type="scientific">Trichoderma gamsii</name>
    <dbReference type="NCBI Taxonomy" id="398673"/>
    <lineage>
        <taxon>Eukaryota</taxon>
        <taxon>Fungi</taxon>
        <taxon>Dikarya</taxon>
        <taxon>Ascomycota</taxon>
        <taxon>Pezizomycotina</taxon>
        <taxon>Sordariomycetes</taxon>
        <taxon>Hypocreomycetidae</taxon>
        <taxon>Hypocreales</taxon>
        <taxon>Hypocreaceae</taxon>
        <taxon>Trichoderma</taxon>
    </lineage>
</organism>
<sequence>MVTASTENPVNTATLKNPVQPSQGSLLSTQKSSQLQAVLHPLVLLTISDYITRHTLRGSKGPIIGALLGQQNGREITIEHAFDCHIQEAPLMEGGYLIDPVNFSSRLEQMCLVHKDRKLDFVGWYTLLPPSGPSSTVLPIHSQILEGWNESAILLGFHPQEVMEHSVGGKLPLTIYESNYEVDDAKAENDGEDKKMEDGENLLKLKFREVPYSVETDETEMISMNYVASGGGNATASAPASAAKDERPARSIESNGKGKRRLVESEVDEKKDELLDDAAVLTREEDEMLASLTAKANAIKMLHSRIQLITAYLERLPPSFTTGASQEESMDTDSNNTTPSSNVLRQIQALISRLDLVIPSDKEAFEKEVQSETNNVNLVGLLNSIMQGVNQARDVGKKFHAIESGKHAAARRGGSSEYSSSSAFNVPGTGDILV</sequence>
<dbReference type="InterPro" id="IPR033859">
    <property type="entry name" value="MPN_CSN6"/>
</dbReference>
<dbReference type="PANTHER" id="PTHR10540:SF8">
    <property type="entry name" value="COP9 SIGNALOSOME COMPLEX SUBUNIT 6"/>
    <property type="match status" value="1"/>
</dbReference>
<dbReference type="GO" id="GO:0005737">
    <property type="term" value="C:cytoplasm"/>
    <property type="evidence" value="ECO:0007669"/>
    <property type="project" value="UniProtKB-SubCell"/>
</dbReference>
<keyword evidence="6" id="KW-1185">Reference proteome</keyword>
<accession>A0A2P4ZAI8</accession>
<protein>
    <recommendedName>
        <fullName evidence="2">COP9 signalosome complex subunit 6</fullName>
    </recommendedName>
</protein>
<feature type="region of interest" description="Disordered" evidence="3">
    <location>
        <begin position="320"/>
        <end position="341"/>
    </location>
</feature>
<dbReference type="Proteomes" id="UP000054821">
    <property type="component" value="Unassembled WGS sequence"/>
</dbReference>
<evidence type="ECO:0000256" key="1">
    <source>
        <dbReference type="ARBA" id="ARBA00010893"/>
    </source>
</evidence>
<dbReference type="CDD" id="cd08063">
    <property type="entry name" value="MPN_CSN6"/>
    <property type="match status" value="1"/>
</dbReference>
<dbReference type="Pfam" id="PF01398">
    <property type="entry name" value="JAB"/>
    <property type="match status" value="1"/>
</dbReference>
<comment type="similarity">
    <text evidence="1 2">Belongs to the peptidase M67A family. CSN6 subfamily.</text>
</comment>
<dbReference type="GeneID" id="29988726"/>
<evidence type="ECO:0000256" key="3">
    <source>
        <dbReference type="SAM" id="MobiDB-lite"/>
    </source>
</evidence>
<evidence type="ECO:0000313" key="6">
    <source>
        <dbReference type="Proteomes" id="UP000054821"/>
    </source>
</evidence>